<accession>A0A1J5REZ0</accession>
<organism evidence="7">
    <name type="scientific">mine drainage metagenome</name>
    <dbReference type="NCBI Taxonomy" id="410659"/>
    <lineage>
        <taxon>unclassified sequences</taxon>
        <taxon>metagenomes</taxon>
        <taxon>ecological metagenomes</taxon>
    </lineage>
</organism>
<dbReference type="AlphaFoldDB" id="A0A1J5REZ0"/>
<evidence type="ECO:0000256" key="3">
    <source>
        <dbReference type="ARBA" id="ARBA00022692"/>
    </source>
</evidence>
<sequence>MDESEKRGIFLTATMQVVVSIAGAGISFVVIAPHFGVSVLWGGMAAMVNLAFLAWRMIFGDRPTYNAGQHLRSMYRSSLERFFIVTSLLAIGMLRLKLAAAGVILGFLVGQLLLAIVPIMREIKVK</sequence>
<feature type="transmembrane region" description="Helical" evidence="6">
    <location>
        <begin position="102"/>
        <end position="120"/>
    </location>
</feature>
<evidence type="ECO:0000256" key="5">
    <source>
        <dbReference type="ARBA" id="ARBA00023136"/>
    </source>
</evidence>
<protein>
    <submittedName>
        <fullName evidence="7">ATP synthase I chain</fullName>
    </submittedName>
</protein>
<reference evidence="7" key="1">
    <citation type="submission" date="2016-10" db="EMBL/GenBank/DDBJ databases">
        <title>Sequence of Gallionella enrichment culture.</title>
        <authorList>
            <person name="Poehlein A."/>
            <person name="Muehling M."/>
            <person name="Daniel R."/>
        </authorList>
    </citation>
    <scope>NUCLEOTIDE SEQUENCE</scope>
</reference>
<evidence type="ECO:0000256" key="1">
    <source>
        <dbReference type="ARBA" id="ARBA00004651"/>
    </source>
</evidence>
<dbReference type="EMBL" id="MLJW01000287">
    <property type="protein sequence ID" value="OIQ90567.1"/>
    <property type="molecule type" value="Genomic_DNA"/>
</dbReference>
<evidence type="ECO:0000256" key="6">
    <source>
        <dbReference type="SAM" id="Phobius"/>
    </source>
</evidence>
<feature type="transmembrane region" description="Helical" evidence="6">
    <location>
        <begin position="9"/>
        <end position="32"/>
    </location>
</feature>
<feature type="transmembrane region" description="Helical" evidence="6">
    <location>
        <begin position="38"/>
        <end position="58"/>
    </location>
</feature>
<evidence type="ECO:0000313" key="7">
    <source>
        <dbReference type="EMBL" id="OIQ90567.1"/>
    </source>
</evidence>
<name>A0A1J5REZ0_9ZZZZ</name>
<comment type="caution">
    <text evidence="7">The sequence shown here is derived from an EMBL/GenBank/DDBJ whole genome shotgun (WGS) entry which is preliminary data.</text>
</comment>
<keyword evidence="4 6" id="KW-1133">Transmembrane helix</keyword>
<keyword evidence="2" id="KW-1003">Cell membrane</keyword>
<proteinExistence type="predicted"/>
<dbReference type="GO" id="GO:0005886">
    <property type="term" value="C:plasma membrane"/>
    <property type="evidence" value="ECO:0007669"/>
    <property type="project" value="UniProtKB-SubCell"/>
</dbReference>
<evidence type="ECO:0000256" key="4">
    <source>
        <dbReference type="ARBA" id="ARBA00022989"/>
    </source>
</evidence>
<evidence type="ECO:0000256" key="2">
    <source>
        <dbReference type="ARBA" id="ARBA00022475"/>
    </source>
</evidence>
<gene>
    <name evidence="7" type="ORF">GALL_275360</name>
</gene>
<keyword evidence="5 6" id="KW-0472">Membrane</keyword>
<keyword evidence="3 6" id="KW-0812">Transmembrane</keyword>
<dbReference type="InterPro" id="IPR005598">
    <property type="entry name" value="ATP_synth_I"/>
</dbReference>
<dbReference type="Pfam" id="PF03899">
    <property type="entry name" value="ATP-synt_I"/>
    <property type="match status" value="1"/>
</dbReference>
<comment type="subcellular location">
    <subcellularLocation>
        <location evidence="1">Cell membrane</location>
        <topology evidence="1">Multi-pass membrane protein</topology>
    </subcellularLocation>
</comment>